<reference evidence="1 2" key="1">
    <citation type="submission" date="2019-03" db="EMBL/GenBank/DDBJ databases">
        <title>First draft genome of Liparis tanakae, snailfish: a comprehensive survey of snailfish specific genes.</title>
        <authorList>
            <person name="Kim W."/>
            <person name="Song I."/>
            <person name="Jeong J.-H."/>
            <person name="Kim D."/>
            <person name="Kim S."/>
            <person name="Ryu S."/>
            <person name="Song J.Y."/>
            <person name="Lee S.K."/>
        </authorList>
    </citation>
    <scope>NUCLEOTIDE SEQUENCE [LARGE SCALE GENOMIC DNA]</scope>
    <source>
        <tissue evidence="1">Muscle</tissue>
    </source>
</reference>
<evidence type="ECO:0000313" key="2">
    <source>
        <dbReference type="Proteomes" id="UP000314294"/>
    </source>
</evidence>
<dbReference type="EMBL" id="SRLO01009635">
    <property type="protein sequence ID" value="TNN26715.1"/>
    <property type="molecule type" value="Genomic_DNA"/>
</dbReference>
<organism evidence="1 2">
    <name type="scientific">Liparis tanakae</name>
    <name type="common">Tanaka's snailfish</name>
    <dbReference type="NCBI Taxonomy" id="230148"/>
    <lineage>
        <taxon>Eukaryota</taxon>
        <taxon>Metazoa</taxon>
        <taxon>Chordata</taxon>
        <taxon>Craniata</taxon>
        <taxon>Vertebrata</taxon>
        <taxon>Euteleostomi</taxon>
        <taxon>Actinopterygii</taxon>
        <taxon>Neopterygii</taxon>
        <taxon>Teleostei</taxon>
        <taxon>Neoteleostei</taxon>
        <taxon>Acanthomorphata</taxon>
        <taxon>Eupercaria</taxon>
        <taxon>Perciformes</taxon>
        <taxon>Cottioidei</taxon>
        <taxon>Cottales</taxon>
        <taxon>Liparidae</taxon>
        <taxon>Liparis</taxon>
    </lineage>
</organism>
<dbReference type="Proteomes" id="UP000314294">
    <property type="component" value="Unassembled WGS sequence"/>
</dbReference>
<sequence length="163" mass="17493">MTSSLRRVPFTLGVVLQAADALQQQCTLGKAVVYGHAHFLQTKTSYLLQQSAEVRGHLTQLVLHRRHAQSLRAPPREHLGDTAGSELLRLPDDVPLVTLVTGLTFDPGLTLALAAQRAAGGGHRAPPAAARPAGPAQQRWVAIVTSRTPAGRQRVKRDSRPIG</sequence>
<dbReference type="AlphaFoldDB" id="A0A4Z2ED96"/>
<protein>
    <submittedName>
        <fullName evidence="1">Uncharacterized protein</fullName>
    </submittedName>
</protein>
<comment type="caution">
    <text evidence="1">The sequence shown here is derived from an EMBL/GenBank/DDBJ whole genome shotgun (WGS) entry which is preliminary data.</text>
</comment>
<evidence type="ECO:0000313" key="1">
    <source>
        <dbReference type="EMBL" id="TNN26715.1"/>
    </source>
</evidence>
<proteinExistence type="predicted"/>
<keyword evidence="2" id="KW-1185">Reference proteome</keyword>
<accession>A0A4Z2ED96</accession>
<name>A0A4Z2ED96_9TELE</name>
<gene>
    <name evidence="1" type="ORF">EYF80_063147</name>
</gene>